<accession>A0A7J5AQA9</accession>
<feature type="domain" description="N-acetyltransferase" evidence="3">
    <location>
        <begin position="2"/>
        <end position="151"/>
    </location>
</feature>
<dbReference type="PANTHER" id="PTHR43072:SF23">
    <property type="entry name" value="UPF0039 PROTEIN C11D3.02C"/>
    <property type="match status" value="1"/>
</dbReference>
<dbReference type="Pfam" id="PF00583">
    <property type="entry name" value="Acetyltransf_1"/>
    <property type="match status" value="1"/>
</dbReference>
<dbReference type="PROSITE" id="PS51186">
    <property type="entry name" value="GNAT"/>
    <property type="match status" value="1"/>
</dbReference>
<dbReference type="InterPro" id="IPR000182">
    <property type="entry name" value="GNAT_dom"/>
</dbReference>
<evidence type="ECO:0000259" key="3">
    <source>
        <dbReference type="PROSITE" id="PS51186"/>
    </source>
</evidence>
<dbReference type="OrthoDB" id="1450704at2"/>
<evidence type="ECO:0000256" key="1">
    <source>
        <dbReference type="ARBA" id="ARBA00022679"/>
    </source>
</evidence>
<protein>
    <submittedName>
        <fullName evidence="4">GNAT family N-acetyltransferase</fullName>
    </submittedName>
</protein>
<dbReference type="AlphaFoldDB" id="A0A7J5AQA9"/>
<dbReference type="Gene3D" id="3.40.630.30">
    <property type="match status" value="1"/>
</dbReference>
<evidence type="ECO:0000313" key="4">
    <source>
        <dbReference type="EMBL" id="KAB1159796.1"/>
    </source>
</evidence>
<sequence>MITARKANLEDLPILLDFEQELIKAERPFDETLKEGKISYYDIKAMILSDEVEVMVAVENDEIIGSGYARIVIPKSYFKFDKFAYLGFMYVKPTHRGKGVNKKVVEALNTWILSKNVSEVRLDVYAENHGAIRAYEKVNFKKNLINMRMSL</sequence>
<dbReference type="InterPro" id="IPR016181">
    <property type="entry name" value="Acyl_CoA_acyltransferase"/>
</dbReference>
<keyword evidence="2" id="KW-0012">Acyltransferase</keyword>
<dbReference type="PANTHER" id="PTHR43072">
    <property type="entry name" value="N-ACETYLTRANSFERASE"/>
    <property type="match status" value="1"/>
</dbReference>
<dbReference type="SUPFAM" id="SSF55729">
    <property type="entry name" value="Acyl-CoA N-acyltransferases (Nat)"/>
    <property type="match status" value="1"/>
</dbReference>
<dbReference type="EMBL" id="WAAU01000008">
    <property type="protein sequence ID" value="KAB1159796.1"/>
    <property type="molecule type" value="Genomic_DNA"/>
</dbReference>
<name>A0A7J5AQA9_9FLAO</name>
<evidence type="ECO:0000256" key="2">
    <source>
        <dbReference type="ARBA" id="ARBA00023315"/>
    </source>
</evidence>
<dbReference type="RefSeq" id="WP_150899041.1">
    <property type="nucleotide sequence ID" value="NZ_WAAU01000008.1"/>
</dbReference>
<keyword evidence="5" id="KW-1185">Reference proteome</keyword>
<evidence type="ECO:0000313" key="5">
    <source>
        <dbReference type="Proteomes" id="UP000467305"/>
    </source>
</evidence>
<gene>
    <name evidence="4" type="ORF">F7018_05660</name>
</gene>
<proteinExistence type="predicted"/>
<reference evidence="4 5" key="1">
    <citation type="submission" date="2019-09" db="EMBL/GenBank/DDBJ databases">
        <authorList>
            <person name="Cao W.R."/>
        </authorList>
    </citation>
    <scope>NUCLEOTIDE SEQUENCE [LARGE SCALE GENOMIC DNA]</scope>
    <source>
        <strain evidence="5">a4</strain>
    </source>
</reference>
<dbReference type="GO" id="GO:0016747">
    <property type="term" value="F:acyltransferase activity, transferring groups other than amino-acyl groups"/>
    <property type="evidence" value="ECO:0007669"/>
    <property type="project" value="InterPro"/>
</dbReference>
<comment type="caution">
    <text evidence="4">The sequence shown here is derived from an EMBL/GenBank/DDBJ whole genome shotgun (WGS) entry which is preliminary data.</text>
</comment>
<organism evidence="4 5">
    <name type="scientific">Tenacibaculum aiptasiae</name>
    <dbReference type="NCBI Taxonomy" id="426481"/>
    <lineage>
        <taxon>Bacteria</taxon>
        <taxon>Pseudomonadati</taxon>
        <taxon>Bacteroidota</taxon>
        <taxon>Flavobacteriia</taxon>
        <taxon>Flavobacteriales</taxon>
        <taxon>Flavobacteriaceae</taxon>
        <taxon>Tenacibaculum</taxon>
    </lineage>
</organism>
<keyword evidence="1 4" id="KW-0808">Transferase</keyword>
<dbReference type="Proteomes" id="UP000467305">
    <property type="component" value="Unassembled WGS sequence"/>
</dbReference>
<dbReference type="CDD" id="cd04301">
    <property type="entry name" value="NAT_SF"/>
    <property type="match status" value="1"/>
</dbReference>